<keyword evidence="1" id="KW-0808">Transferase</keyword>
<dbReference type="InterPro" id="IPR029063">
    <property type="entry name" value="SAM-dependent_MTases_sf"/>
</dbReference>
<dbReference type="Pfam" id="PF13489">
    <property type="entry name" value="Methyltransf_23"/>
    <property type="match status" value="1"/>
</dbReference>
<reference evidence="2" key="1">
    <citation type="journal article" date="2019" name="Int. J. Syst. Evol. Microbiol.">
        <title>The Global Catalogue of Microorganisms (GCM) 10K type strain sequencing project: providing services to taxonomists for standard genome sequencing and annotation.</title>
        <authorList>
            <consortium name="The Broad Institute Genomics Platform"/>
            <consortium name="The Broad Institute Genome Sequencing Center for Infectious Disease"/>
            <person name="Wu L."/>
            <person name="Ma J."/>
        </authorList>
    </citation>
    <scope>NUCLEOTIDE SEQUENCE [LARGE SCALE GENOMIC DNA]</scope>
    <source>
        <strain evidence="2">NBRC 100033</strain>
    </source>
</reference>
<dbReference type="EMBL" id="BSOR01000016">
    <property type="protein sequence ID" value="GLR63607.1"/>
    <property type="molecule type" value="Genomic_DNA"/>
</dbReference>
<dbReference type="Proteomes" id="UP001156682">
    <property type="component" value="Unassembled WGS sequence"/>
</dbReference>
<comment type="caution">
    <text evidence="1">The sequence shown here is derived from an EMBL/GenBank/DDBJ whole genome shotgun (WGS) entry which is preliminary data.</text>
</comment>
<evidence type="ECO:0000313" key="1">
    <source>
        <dbReference type="EMBL" id="GLR63607.1"/>
    </source>
</evidence>
<protein>
    <submittedName>
        <fullName evidence="1">2-polyprenyl-3-methyl-5-hydroxy-6-metoxy-1, 4-benzoquinol methylase</fullName>
    </submittedName>
</protein>
<evidence type="ECO:0000313" key="2">
    <source>
        <dbReference type="Proteomes" id="UP001156682"/>
    </source>
</evidence>
<dbReference type="GO" id="GO:0032259">
    <property type="term" value="P:methylation"/>
    <property type="evidence" value="ECO:0007669"/>
    <property type="project" value="UniProtKB-KW"/>
</dbReference>
<keyword evidence="2" id="KW-1185">Reference proteome</keyword>
<sequence>MPPSFHWDKLAEIAIYQQHENNPNDLGYRKFLDRMKQPMLQQLALLNKPKDKIKGLDFGCGPGPTLSLMFEEAGICCTNYDLYFANHPTKLQEQYDFIVSTEVFEHLAQPAAVISQLVSCLKPQGVLGIMTQRPTSLVAFQTWRYLVDPTHISFFSEVCFNWLAKHWQLEQVYLSKDVILLRRIAN</sequence>
<dbReference type="GO" id="GO:0008168">
    <property type="term" value="F:methyltransferase activity"/>
    <property type="evidence" value="ECO:0007669"/>
    <property type="project" value="UniProtKB-KW"/>
</dbReference>
<organism evidence="1 2">
    <name type="scientific">Marinospirillum insulare</name>
    <dbReference type="NCBI Taxonomy" id="217169"/>
    <lineage>
        <taxon>Bacteria</taxon>
        <taxon>Pseudomonadati</taxon>
        <taxon>Pseudomonadota</taxon>
        <taxon>Gammaproteobacteria</taxon>
        <taxon>Oceanospirillales</taxon>
        <taxon>Oceanospirillaceae</taxon>
        <taxon>Marinospirillum</taxon>
    </lineage>
</organism>
<proteinExistence type="predicted"/>
<gene>
    <name evidence="1" type="ORF">GCM10007878_10420</name>
</gene>
<keyword evidence="1" id="KW-0489">Methyltransferase</keyword>
<accession>A0ABQ5ZZ46</accession>
<dbReference type="SUPFAM" id="SSF53335">
    <property type="entry name" value="S-adenosyl-L-methionine-dependent methyltransferases"/>
    <property type="match status" value="1"/>
</dbReference>
<dbReference type="Gene3D" id="3.40.50.150">
    <property type="entry name" value="Vaccinia Virus protein VP39"/>
    <property type="match status" value="1"/>
</dbReference>
<name>A0ABQ5ZZ46_9GAMM</name>